<dbReference type="EMBL" id="WWCP01000006">
    <property type="protein sequence ID" value="MYM81922.1"/>
    <property type="molecule type" value="Genomic_DNA"/>
</dbReference>
<evidence type="ECO:0000256" key="1">
    <source>
        <dbReference type="SAM" id="MobiDB-lite"/>
    </source>
</evidence>
<dbReference type="Proteomes" id="UP000474565">
    <property type="component" value="Unassembled WGS sequence"/>
</dbReference>
<proteinExistence type="predicted"/>
<dbReference type="AlphaFoldDB" id="A0A6L8MJ09"/>
<dbReference type="RefSeq" id="WP_161019036.1">
    <property type="nucleotide sequence ID" value="NZ_WWCP01000006.1"/>
</dbReference>
<feature type="compositionally biased region" description="Acidic residues" evidence="1">
    <location>
        <begin position="308"/>
        <end position="320"/>
    </location>
</feature>
<evidence type="ECO:0000313" key="3">
    <source>
        <dbReference type="Proteomes" id="UP000474565"/>
    </source>
</evidence>
<protein>
    <submittedName>
        <fullName evidence="2">Uncharacterized protein</fullName>
    </submittedName>
</protein>
<evidence type="ECO:0000313" key="2">
    <source>
        <dbReference type="EMBL" id="MYM81922.1"/>
    </source>
</evidence>
<name>A0A6L8MJ09_9BURK</name>
<gene>
    <name evidence="2" type="ORF">GTP44_08110</name>
</gene>
<reference evidence="2 3" key="1">
    <citation type="submission" date="2019-12" db="EMBL/GenBank/DDBJ databases">
        <title>Novel species isolated from a subtropical stream in China.</title>
        <authorList>
            <person name="Lu H."/>
        </authorList>
    </citation>
    <scope>NUCLEOTIDE SEQUENCE [LARGE SCALE GENOMIC DNA]</scope>
    <source>
        <strain evidence="2 3">FT50W</strain>
    </source>
</reference>
<feature type="region of interest" description="Disordered" evidence="1">
    <location>
        <begin position="290"/>
        <end position="320"/>
    </location>
</feature>
<comment type="caution">
    <text evidence="2">The sequence shown here is derived from an EMBL/GenBank/DDBJ whole genome shotgun (WGS) entry which is preliminary data.</text>
</comment>
<accession>A0A6L8MJ09</accession>
<organism evidence="2 3">
    <name type="scientific">Duganella lactea</name>
    <dbReference type="NCBI Taxonomy" id="2692173"/>
    <lineage>
        <taxon>Bacteria</taxon>
        <taxon>Pseudomonadati</taxon>
        <taxon>Pseudomonadota</taxon>
        <taxon>Betaproteobacteria</taxon>
        <taxon>Burkholderiales</taxon>
        <taxon>Oxalobacteraceae</taxon>
        <taxon>Telluria group</taxon>
        <taxon>Duganella</taxon>
    </lineage>
</organism>
<sequence>MRLPGTRYQEHGWEQVRKLLGLCSLQAFRQIEMHQVLDSARHAALLDAYTEAVAAALRASARSARGEAEGNSYGESVYELSLGLLHELQAQTTYWTVFIAAMASEHARSGAFWHDPAAEGMLRKKVNDMYATLRDKVDADSYIAATGRDCSPNKIYTYRMLDTAYREIAGLFAAWEQNAAQVGAILGRPLAGSPIEVRQMKTISGCKAEWIIRWSETLERFGGTPGPLHTKSKRFASLKNSPDKIAALLAEIGDYEELSANMDSAEDWQADAGEAALWLEDYWRVLGESAQAAGAGQPRDDRILAAPEPDEDDAAEDSDDLLDSGPLVDEEQLALEQSRAEDLSLPLRYLEMARAAQDAGSWTVRILRDESLPIRLAVYQKLLGATDDTYPDAWLDPATGELPTLQQLAALDQISMPTLRKRRNEAIARLQAAGAQ</sequence>